<evidence type="ECO:0000313" key="3">
    <source>
        <dbReference type="Proteomes" id="UP001219934"/>
    </source>
</evidence>
<evidence type="ECO:0000313" key="2">
    <source>
        <dbReference type="EMBL" id="KAJ4933232.1"/>
    </source>
</evidence>
<feature type="non-terminal residue" evidence="2">
    <location>
        <position position="70"/>
    </location>
</feature>
<dbReference type="AlphaFoldDB" id="A0AAD6AYT7"/>
<evidence type="ECO:0000256" key="1">
    <source>
        <dbReference type="SAM" id="MobiDB-lite"/>
    </source>
</evidence>
<proteinExistence type="predicted"/>
<reference evidence="2" key="1">
    <citation type="submission" date="2022-11" db="EMBL/GenBank/DDBJ databases">
        <title>Chromosome-level genome of Pogonophryne albipinna.</title>
        <authorList>
            <person name="Jo E."/>
        </authorList>
    </citation>
    <scope>NUCLEOTIDE SEQUENCE</scope>
    <source>
        <strain evidence="2">SGF0006</strain>
        <tissue evidence="2">Muscle</tissue>
    </source>
</reference>
<sequence>LKANIQVSRCLTDNNQSQQYEFMEARSHLRPEKPLPSVKTVSSFRQEGSTGAVKRPPGRADRCSSTGALF</sequence>
<organism evidence="2 3">
    <name type="scientific">Pogonophryne albipinna</name>
    <dbReference type="NCBI Taxonomy" id="1090488"/>
    <lineage>
        <taxon>Eukaryota</taxon>
        <taxon>Metazoa</taxon>
        <taxon>Chordata</taxon>
        <taxon>Craniata</taxon>
        <taxon>Vertebrata</taxon>
        <taxon>Euteleostomi</taxon>
        <taxon>Actinopterygii</taxon>
        <taxon>Neopterygii</taxon>
        <taxon>Teleostei</taxon>
        <taxon>Neoteleostei</taxon>
        <taxon>Acanthomorphata</taxon>
        <taxon>Eupercaria</taxon>
        <taxon>Perciformes</taxon>
        <taxon>Notothenioidei</taxon>
        <taxon>Pogonophryne</taxon>
    </lineage>
</organism>
<comment type="caution">
    <text evidence="2">The sequence shown here is derived from an EMBL/GenBank/DDBJ whole genome shotgun (WGS) entry which is preliminary data.</text>
</comment>
<feature type="non-terminal residue" evidence="2">
    <location>
        <position position="1"/>
    </location>
</feature>
<dbReference type="Proteomes" id="UP001219934">
    <property type="component" value="Unassembled WGS sequence"/>
</dbReference>
<feature type="compositionally biased region" description="Polar residues" evidence="1">
    <location>
        <begin position="39"/>
        <end position="49"/>
    </location>
</feature>
<name>A0AAD6AYT7_9TELE</name>
<accession>A0AAD6AYT7</accession>
<keyword evidence="3" id="KW-1185">Reference proteome</keyword>
<feature type="region of interest" description="Disordered" evidence="1">
    <location>
        <begin position="31"/>
        <end position="70"/>
    </location>
</feature>
<protein>
    <submittedName>
        <fullName evidence="2">Uncharacterized protein</fullName>
    </submittedName>
</protein>
<gene>
    <name evidence="2" type="ORF">JOQ06_030065</name>
</gene>
<dbReference type="EMBL" id="JAPTMU010000013">
    <property type="protein sequence ID" value="KAJ4933232.1"/>
    <property type="molecule type" value="Genomic_DNA"/>
</dbReference>